<dbReference type="PROSITE" id="PS50088">
    <property type="entry name" value="ANK_REPEAT"/>
    <property type="match status" value="1"/>
</dbReference>
<dbReference type="SMART" id="SM00248">
    <property type="entry name" value="ANK"/>
    <property type="match status" value="2"/>
</dbReference>
<keyword evidence="1" id="KW-0040">ANK repeat</keyword>
<keyword evidence="3" id="KW-1185">Reference proteome</keyword>
<evidence type="ECO:0000313" key="2">
    <source>
        <dbReference type="EMBL" id="CAD8070964.1"/>
    </source>
</evidence>
<protein>
    <recommendedName>
        <fullName evidence="4">Ankyrin repeat protein</fullName>
    </recommendedName>
</protein>
<evidence type="ECO:0000313" key="3">
    <source>
        <dbReference type="Proteomes" id="UP000692954"/>
    </source>
</evidence>
<dbReference type="InterPro" id="IPR002110">
    <property type="entry name" value="Ankyrin_rpt"/>
</dbReference>
<organism evidence="2 3">
    <name type="scientific">Paramecium sonneborni</name>
    <dbReference type="NCBI Taxonomy" id="65129"/>
    <lineage>
        <taxon>Eukaryota</taxon>
        <taxon>Sar</taxon>
        <taxon>Alveolata</taxon>
        <taxon>Ciliophora</taxon>
        <taxon>Intramacronucleata</taxon>
        <taxon>Oligohymenophorea</taxon>
        <taxon>Peniculida</taxon>
        <taxon>Parameciidae</taxon>
        <taxon>Paramecium</taxon>
    </lineage>
</organism>
<proteinExistence type="predicted"/>
<name>A0A8S1M6V6_9CILI</name>
<accession>A0A8S1M6V6</accession>
<evidence type="ECO:0008006" key="4">
    <source>
        <dbReference type="Google" id="ProtNLM"/>
    </source>
</evidence>
<comment type="caution">
    <text evidence="2">The sequence shown here is derived from an EMBL/GenBank/DDBJ whole genome shotgun (WGS) entry which is preliminary data.</text>
</comment>
<gene>
    <name evidence="2" type="ORF">PSON_ATCC_30995.1.T0270260</name>
</gene>
<feature type="repeat" description="ANK" evidence="1">
    <location>
        <begin position="105"/>
        <end position="137"/>
    </location>
</feature>
<reference evidence="2" key="1">
    <citation type="submission" date="2021-01" db="EMBL/GenBank/DDBJ databases">
        <authorList>
            <consortium name="Genoscope - CEA"/>
            <person name="William W."/>
        </authorList>
    </citation>
    <scope>NUCLEOTIDE SEQUENCE</scope>
</reference>
<dbReference type="AlphaFoldDB" id="A0A8S1M6V6"/>
<dbReference type="EMBL" id="CAJJDN010000027">
    <property type="protein sequence ID" value="CAD8070964.1"/>
    <property type="molecule type" value="Genomic_DNA"/>
</dbReference>
<dbReference type="Pfam" id="PF12796">
    <property type="entry name" value="Ank_2"/>
    <property type="match status" value="1"/>
</dbReference>
<evidence type="ECO:0000256" key="1">
    <source>
        <dbReference type="PROSITE-ProRule" id="PRU00023"/>
    </source>
</evidence>
<dbReference type="Proteomes" id="UP000692954">
    <property type="component" value="Unassembled WGS sequence"/>
</dbReference>
<dbReference type="OrthoDB" id="194358at2759"/>
<sequence>MKKLQQIENIKPLNTEFRLTDLNYLLNGGKPKEKYLLHHVFQHFHQDSELAKKLTNIILKYENPNEYDKEKWTPLHLAVRYNQNKAVIYAQSIGQFNFHLLAGQQGLSLMHLAVLKSNYDIIEILIEKKVSLFTENADGVLPRRYALQSPVNLKMIKKYENRQIMRFLIDLEDIDDDESTQANKIQNLNVSQQSIKQGEANDVLITRPKVSLTYHVQQKQFNPQYLKCERFYENALSIIFQGNDVFI</sequence>